<reference evidence="2 3" key="1">
    <citation type="submission" date="2021-03" db="EMBL/GenBank/DDBJ databases">
        <title>Sequencing the genomes of 1000 actinobacteria strains.</title>
        <authorList>
            <person name="Klenk H.-P."/>
        </authorList>
    </citation>
    <scope>NUCLEOTIDE SEQUENCE [LARGE SCALE GENOMIC DNA]</scope>
    <source>
        <strain evidence="2 3">DSM 18824</strain>
    </source>
</reference>
<protein>
    <submittedName>
        <fullName evidence="2">Uncharacterized protein</fullName>
    </submittedName>
</protein>
<evidence type="ECO:0000256" key="1">
    <source>
        <dbReference type="SAM" id="MobiDB-lite"/>
    </source>
</evidence>
<organism evidence="2 3">
    <name type="scientific">Kribbella aluminosa</name>
    <dbReference type="NCBI Taxonomy" id="416017"/>
    <lineage>
        <taxon>Bacteria</taxon>
        <taxon>Bacillati</taxon>
        <taxon>Actinomycetota</taxon>
        <taxon>Actinomycetes</taxon>
        <taxon>Propionibacteriales</taxon>
        <taxon>Kribbellaceae</taxon>
        <taxon>Kribbella</taxon>
    </lineage>
</organism>
<proteinExistence type="predicted"/>
<evidence type="ECO:0000313" key="3">
    <source>
        <dbReference type="Proteomes" id="UP000755585"/>
    </source>
</evidence>
<keyword evidence="3" id="KW-1185">Reference proteome</keyword>
<name>A0ABS4UBR6_9ACTN</name>
<gene>
    <name evidence="2" type="ORF">JOF29_000161</name>
</gene>
<comment type="caution">
    <text evidence="2">The sequence shown here is derived from an EMBL/GenBank/DDBJ whole genome shotgun (WGS) entry which is preliminary data.</text>
</comment>
<feature type="region of interest" description="Disordered" evidence="1">
    <location>
        <begin position="69"/>
        <end position="105"/>
    </location>
</feature>
<dbReference type="EMBL" id="JAGINT010000001">
    <property type="protein sequence ID" value="MBP2349078.1"/>
    <property type="molecule type" value="Genomic_DNA"/>
</dbReference>
<dbReference type="Proteomes" id="UP000755585">
    <property type="component" value="Unassembled WGS sequence"/>
</dbReference>
<evidence type="ECO:0000313" key="2">
    <source>
        <dbReference type="EMBL" id="MBP2349078.1"/>
    </source>
</evidence>
<sequence length="105" mass="11414">MHVRRHPVSGITNSRGRLAGRLWGLGRCFVAPASLVHDLGGVTCGPSRGSIRLVFLNFVQSRSRRVFVRPGRGPPLAPRRFARPNRQHPAASGVQDPACCRRGPG</sequence>
<accession>A0ABS4UBR6</accession>